<dbReference type="EMBL" id="KV875101">
    <property type="protein sequence ID" value="OIW26018.1"/>
    <property type="molecule type" value="Genomic_DNA"/>
</dbReference>
<organism evidence="4 5">
    <name type="scientific">Coniochaeta ligniaria NRRL 30616</name>
    <dbReference type="NCBI Taxonomy" id="1408157"/>
    <lineage>
        <taxon>Eukaryota</taxon>
        <taxon>Fungi</taxon>
        <taxon>Dikarya</taxon>
        <taxon>Ascomycota</taxon>
        <taxon>Pezizomycotina</taxon>
        <taxon>Sordariomycetes</taxon>
        <taxon>Sordariomycetidae</taxon>
        <taxon>Coniochaetales</taxon>
        <taxon>Coniochaetaceae</taxon>
        <taxon>Coniochaeta</taxon>
    </lineage>
</organism>
<evidence type="ECO:0000259" key="2">
    <source>
        <dbReference type="Pfam" id="PF24883"/>
    </source>
</evidence>
<keyword evidence="1" id="KW-0677">Repeat</keyword>
<dbReference type="SUPFAM" id="SSF52540">
    <property type="entry name" value="P-loop containing nucleoside triphosphate hydrolases"/>
    <property type="match status" value="1"/>
</dbReference>
<proteinExistence type="predicted"/>
<evidence type="ECO:0000313" key="4">
    <source>
        <dbReference type="EMBL" id="OIW26018.1"/>
    </source>
</evidence>
<name>A0A1J7JEK8_9PEZI</name>
<evidence type="ECO:0000256" key="1">
    <source>
        <dbReference type="ARBA" id="ARBA00022737"/>
    </source>
</evidence>
<dbReference type="PANTHER" id="PTHR10039:SF5">
    <property type="entry name" value="NACHT DOMAIN-CONTAINING PROTEIN"/>
    <property type="match status" value="1"/>
</dbReference>
<dbReference type="InterPro" id="IPR027417">
    <property type="entry name" value="P-loop_NTPase"/>
</dbReference>
<keyword evidence="5" id="KW-1185">Reference proteome</keyword>
<protein>
    <submittedName>
        <fullName evidence="4">Uncharacterized protein</fullName>
    </submittedName>
</protein>
<feature type="domain" description="DUF7791" evidence="3">
    <location>
        <begin position="547"/>
        <end position="683"/>
    </location>
</feature>
<dbReference type="Gene3D" id="3.40.50.300">
    <property type="entry name" value="P-loop containing nucleotide triphosphate hydrolases"/>
    <property type="match status" value="1"/>
</dbReference>
<dbReference type="InterPro" id="IPR056884">
    <property type="entry name" value="NPHP3-like_N"/>
</dbReference>
<dbReference type="Pfam" id="PF24883">
    <property type="entry name" value="NPHP3_N"/>
    <property type="match status" value="1"/>
</dbReference>
<reference evidence="4 5" key="1">
    <citation type="submission" date="2016-10" db="EMBL/GenBank/DDBJ databases">
        <title>Draft genome sequence of Coniochaeta ligniaria NRRL30616, a lignocellulolytic fungus for bioabatement of inhibitors in plant biomass hydrolysates.</title>
        <authorList>
            <consortium name="DOE Joint Genome Institute"/>
            <person name="Jimenez D.J."/>
            <person name="Hector R.E."/>
            <person name="Riley R."/>
            <person name="Sun H."/>
            <person name="Grigoriev I.V."/>
            <person name="Van Elsas J.D."/>
            <person name="Nichols N.N."/>
        </authorList>
    </citation>
    <scope>NUCLEOTIDE SEQUENCE [LARGE SCALE GENOMIC DNA]</scope>
    <source>
        <strain evidence="4 5">NRRL 30616</strain>
    </source>
</reference>
<dbReference type="InParanoid" id="A0A1J7JEK8"/>
<accession>A0A1J7JEK8</accession>
<dbReference type="STRING" id="1408157.A0A1J7JEK8"/>
<dbReference type="OrthoDB" id="443402at2759"/>
<gene>
    <name evidence="4" type="ORF">CONLIGDRAFT_635794</name>
</gene>
<evidence type="ECO:0000313" key="5">
    <source>
        <dbReference type="Proteomes" id="UP000182658"/>
    </source>
</evidence>
<feature type="domain" description="Nephrocystin 3-like N-terminal" evidence="2">
    <location>
        <begin position="269"/>
        <end position="437"/>
    </location>
</feature>
<dbReference type="AlphaFoldDB" id="A0A1J7JEK8"/>
<dbReference type="Proteomes" id="UP000182658">
    <property type="component" value="Unassembled WGS sequence"/>
</dbReference>
<dbReference type="Pfam" id="PF25053">
    <property type="entry name" value="DUF7791"/>
    <property type="match status" value="1"/>
</dbReference>
<sequence length="956" mass="108735">MDALGTAANILQVISFSHELLSSAQEILSSVNGTPNEVHQLRLLVAHIQQSNKDRGNSLSSQQTQNQLLLRDIAGECEYVADRLIRKLSKLQTKREGFARKIEACFIGGRYLWTKDEIQSLKTRLFELEARLSQWWQAETKQRDHASVTCKIDKLTLMMETLQAQSPCAQLRALRGDVSRSVDTLSSLAMTLKQPGGDTLSGTVIGREFGKMNEMAVAHSSALESTVTALEKLSGRLTMVERQETIIRSLSFSELRRRHDDIPQAHRETLKWLFDPRRTGLKQWLHEGEGIFWVSGLAGSGKSTLMKFLSDEQQTRGELESWASPLQLRVASHYFWTAGDEIQRSQQGLLRSLLFQIFRLSPSLIDTLCPGRMAADLWGMEELRDVFARLGQQSGLDTKFCFFIDGLDEFDGAEEDIIKVVKQLAASNHVKVCVSSRPWPAFLAEWNPTDQNLKVQDFTKDDMDTYIRDLLAENERFVMMARADSRYYDLIQRISERADGVWLWVFLVVRDLLRDMRDNEPYDQLVVRLHSYPQELGKYFDNMMSRVDKVYQKDSAQILLLAVAAITPMSILILPQVQSQNDPDTVSKVASTPITAEEADSIYQQWVPRLQNRCRDLLKIRVPHLNEVVPTTPIDKYRVDFLHRTVYDFLRDEYQTKLRQRAPEGFDAFVFLGRFMTLLIKRIVRFIPPFWDFFPHGRETLLYARAIEQNSNHEYASAAQVSLIDDLGQSIMGSSCLVNESEWARWMSSSERVNNPDVESVLGVAVKSNLHLYVKCKLEEDPGRICQPGRLLLDCALHNFHAESGDKLNWCFDEMSDIDESMVGILLDFGADPNQLASANGRLGTPFLRFVGVCSKIWDELSPSTQESVFRVFKLLLERGANTRFKVTDTGRITPVSGGIASVSGQESYSSVPEYLAPKLGPSRTAELECIVKRIRAGERIRDDGLVSRFLLWAKF</sequence>
<dbReference type="PANTHER" id="PTHR10039">
    <property type="entry name" value="AMELOGENIN"/>
    <property type="match status" value="1"/>
</dbReference>
<dbReference type="InterPro" id="IPR056693">
    <property type="entry name" value="DUF7791"/>
</dbReference>
<evidence type="ECO:0000259" key="3">
    <source>
        <dbReference type="Pfam" id="PF25053"/>
    </source>
</evidence>